<accession>A0AA39LYU1</accession>
<evidence type="ECO:0000256" key="1">
    <source>
        <dbReference type="ARBA" id="ARBA00022723"/>
    </source>
</evidence>
<evidence type="ECO:0000256" key="2">
    <source>
        <dbReference type="ARBA" id="ARBA00022771"/>
    </source>
</evidence>
<evidence type="ECO:0000313" key="8">
    <source>
        <dbReference type="Proteomes" id="UP001175271"/>
    </source>
</evidence>
<reference evidence="7" key="1">
    <citation type="submission" date="2023-06" db="EMBL/GenBank/DDBJ databases">
        <title>Genomic analysis of the entomopathogenic nematode Steinernema hermaphroditum.</title>
        <authorList>
            <person name="Schwarz E.M."/>
            <person name="Heppert J.K."/>
            <person name="Baniya A."/>
            <person name="Schwartz H.T."/>
            <person name="Tan C.-H."/>
            <person name="Antoshechkin I."/>
            <person name="Sternberg P.W."/>
            <person name="Goodrich-Blair H."/>
            <person name="Dillman A.R."/>
        </authorList>
    </citation>
    <scope>NUCLEOTIDE SEQUENCE</scope>
    <source>
        <strain evidence="7">PS9179</strain>
        <tissue evidence="7">Whole animal</tissue>
    </source>
</reference>
<feature type="region of interest" description="Disordered" evidence="5">
    <location>
        <begin position="105"/>
        <end position="153"/>
    </location>
</feature>
<comment type="caution">
    <text evidence="7">The sequence shown here is derived from an EMBL/GenBank/DDBJ whole genome shotgun (WGS) entry which is preliminary data.</text>
</comment>
<dbReference type="InterPro" id="IPR018957">
    <property type="entry name" value="Znf_C3HC4_RING-type"/>
</dbReference>
<proteinExistence type="predicted"/>
<dbReference type="InterPro" id="IPR001841">
    <property type="entry name" value="Znf_RING"/>
</dbReference>
<organism evidence="7 8">
    <name type="scientific">Steinernema hermaphroditum</name>
    <dbReference type="NCBI Taxonomy" id="289476"/>
    <lineage>
        <taxon>Eukaryota</taxon>
        <taxon>Metazoa</taxon>
        <taxon>Ecdysozoa</taxon>
        <taxon>Nematoda</taxon>
        <taxon>Chromadorea</taxon>
        <taxon>Rhabditida</taxon>
        <taxon>Tylenchina</taxon>
        <taxon>Panagrolaimomorpha</taxon>
        <taxon>Strongyloidoidea</taxon>
        <taxon>Steinernematidae</taxon>
        <taxon>Steinernema</taxon>
    </lineage>
</organism>
<dbReference type="InterPro" id="IPR013083">
    <property type="entry name" value="Znf_RING/FYVE/PHD"/>
</dbReference>
<sequence>MPSIECVRALFTADIESSSERRLRESFRSPRTARYNARCLRTDAEFERNQALSNPVPQSDSDDEVLLESTSLHMPLPMVAPTATVESGTGTSEEPVTLTEVFALEEGRTRFPARRRKRATRGASPPPPSSPTPPRSQKRAKKQTSEEARPDLTVDLQNCQKKLEQKERELDESAKKLQETQRKLALYKAQTEETLSCAICMDIMYRPMVLTPCGHKFCSSCLSPFFQRPLGDREKHCCPHCREPIRALAKDSTVAEMIENYFNVFPELKPDEEECETRDSNDDVLIVCEENTGRIVLPPERNRRSDRPLRIFR</sequence>
<dbReference type="GO" id="GO:0008270">
    <property type="term" value="F:zinc ion binding"/>
    <property type="evidence" value="ECO:0007669"/>
    <property type="project" value="UniProtKB-KW"/>
</dbReference>
<feature type="compositionally biased region" description="Pro residues" evidence="5">
    <location>
        <begin position="124"/>
        <end position="134"/>
    </location>
</feature>
<dbReference type="Proteomes" id="UP001175271">
    <property type="component" value="Unassembled WGS sequence"/>
</dbReference>
<dbReference type="EMBL" id="JAUCMV010000002">
    <property type="protein sequence ID" value="KAK0414618.1"/>
    <property type="molecule type" value="Genomic_DNA"/>
</dbReference>
<evidence type="ECO:0000256" key="4">
    <source>
        <dbReference type="PROSITE-ProRule" id="PRU00175"/>
    </source>
</evidence>
<feature type="compositionally biased region" description="Basic and acidic residues" evidence="5">
    <location>
        <begin position="143"/>
        <end position="152"/>
    </location>
</feature>
<dbReference type="InterPro" id="IPR017907">
    <property type="entry name" value="Znf_RING_CS"/>
</dbReference>
<protein>
    <recommendedName>
        <fullName evidence="6">RING-type domain-containing protein</fullName>
    </recommendedName>
</protein>
<feature type="compositionally biased region" description="Basic residues" evidence="5">
    <location>
        <begin position="111"/>
        <end position="120"/>
    </location>
</feature>
<dbReference type="PROSITE" id="PS50089">
    <property type="entry name" value="ZF_RING_2"/>
    <property type="match status" value="1"/>
</dbReference>
<evidence type="ECO:0000256" key="3">
    <source>
        <dbReference type="ARBA" id="ARBA00022833"/>
    </source>
</evidence>
<dbReference type="PANTHER" id="PTHR16079">
    <property type="entry name" value="UBIQUITIN LIGASE PROTEIN CHFR"/>
    <property type="match status" value="1"/>
</dbReference>
<dbReference type="GO" id="GO:0006511">
    <property type="term" value="P:ubiquitin-dependent protein catabolic process"/>
    <property type="evidence" value="ECO:0007669"/>
    <property type="project" value="TreeGrafter"/>
</dbReference>
<evidence type="ECO:0000259" key="6">
    <source>
        <dbReference type="PROSITE" id="PS50089"/>
    </source>
</evidence>
<dbReference type="PROSITE" id="PS00518">
    <property type="entry name" value="ZF_RING_1"/>
    <property type="match status" value="1"/>
</dbReference>
<feature type="domain" description="RING-type" evidence="6">
    <location>
        <begin position="197"/>
        <end position="242"/>
    </location>
</feature>
<dbReference type="GO" id="GO:0004842">
    <property type="term" value="F:ubiquitin-protein transferase activity"/>
    <property type="evidence" value="ECO:0007669"/>
    <property type="project" value="TreeGrafter"/>
</dbReference>
<dbReference type="GO" id="GO:0005634">
    <property type="term" value="C:nucleus"/>
    <property type="evidence" value="ECO:0007669"/>
    <property type="project" value="TreeGrafter"/>
</dbReference>
<gene>
    <name evidence="7" type="ORF">QR680_011530</name>
</gene>
<evidence type="ECO:0000256" key="5">
    <source>
        <dbReference type="SAM" id="MobiDB-lite"/>
    </source>
</evidence>
<dbReference type="GO" id="GO:0016567">
    <property type="term" value="P:protein ubiquitination"/>
    <property type="evidence" value="ECO:0007669"/>
    <property type="project" value="TreeGrafter"/>
</dbReference>
<name>A0AA39LYU1_9BILA</name>
<keyword evidence="2 4" id="KW-0863">Zinc-finger</keyword>
<dbReference type="Pfam" id="PF00097">
    <property type="entry name" value="zf-C3HC4"/>
    <property type="match status" value="1"/>
</dbReference>
<dbReference type="SMART" id="SM00184">
    <property type="entry name" value="RING"/>
    <property type="match status" value="1"/>
</dbReference>
<dbReference type="PANTHER" id="PTHR16079:SF4">
    <property type="entry name" value="E3 UBIQUITIN-PROTEIN LIGASE CHFR"/>
    <property type="match status" value="1"/>
</dbReference>
<keyword evidence="3" id="KW-0862">Zinc</keyword>
<keyword evidence="1" id="KW-0479">Metal-binding</keyword>
<evidence type="ECO:0000313" key="7">
    <source>
        <dbReference type="EMBL" id="KAK0414618.1"/>
    </source>
</evidence>
<dbReference type="Gene3D" id="3.30.40.10">
    <property type="entry name" value="Zinc/RING finger domain, C3HC4 (zinc finger)"/>
    <property type="match status" value="1"/>
</dbReference>
<dbReference type="SUPFAM" id="SSF57850">
    <property type="entry name" value="RING/U-box"/>
    <property type="match status" value="1"/>
</dbReference>
<keyword evidence="8" id="KW-1185">Reference proteome</keyword>
<dbReference type="InterPro" id="IPR052256">
    <property type="entry name" value="E3_ubiquitin-ligase_CHFR"/>
</dbReference>
<dbReference type="AlphaFoldDB" id="A0AA39LYU1"/>